<dbReference type="SMART" id="SM00353">
    <property type="entry name" value="HLH"/>
    <property type="match status" value="1"/>
</dbReference>
<keyword evidence="3" id="KW-0238">DNA-binding</keyword>
<feature type="compositionally biased region" description="Polar residues" evidence="7">
    <location>
        <begin position="329"/>
        <end position="343"/>
    </location>
</feature>
<dbReference type="GO" id="GO:0000981">
    <property type="term" value="F:DNA-binding transcription factor activity, RNA polymerase II-specific"/>
    <property type="evidence" value="ECO:0007669"/>
    <property type="project" value="TreeGrafter"/>
</dbReference>
<evidence type="ECO:0000259" key="8">
    <source>
        <dbReference type="PROSITE" id="PS50888"/>
    </source>
</evidence>
<evidence type="ECO:0000313" key="12">
    <source>
        <dbReference type="RefSeq" id="XP_055887828.1"/>
    </source>
</evidence>
<evidence type="ECO:0000256" key="7">
    <source>
        <dbReference type="SAM" id="MobiDB-lite"/>
    </source>
</evidence>
<gene>
    <name evidence="10 11 12 13" type="primary">LOC106073420</name>
</gene>
<feature type="region of interest" description="Disordered" evidence="7">
    <location>
        <begin position="71"/>
        <end position="115"/>
    </location>
</feature>
<evidence type="ECO:0000313" key="13">
    <source>
        <dbReference type="RefSeq" id="XP_055887829.1"/>
    </source>
</evidence>
<keyword evidence="5" id="KW-0539">Nucleus</keyword>
<feature type="region of interest" description="Disordered" evidence="7">
    <location>
        <begin position="313"/>
        <end position="368"/>
    </location>
</feature>
<dbReference type="InterPro" id="IPR036638">
    <property type="entry name" value="HLH_DNA-bd_sf"/>
</dbReference>
<dbReference type="PANTHER" id="PTHR15741:SF37">
    <property type="entry name" value="LD38259P"/>
    <property type="match status" value="1"/>
</dbReference>
<organism evidence="9 11">
    <name type="scientific">Biomphalaria glabrata</name>
    <name type="common">Bloodfluke planorb</name>
    <name type="synonym">Freshwater snail</name>
    <dbReference type="NCBI Taxonomy" id="6526"/>
    <lineage>
        <taxon>Eukaryota</taxon>
        <taxon>Metazoa</taxon>
        <taxon>Spiralia</taxon>
        <taxon>Lophotrochozoa</taxon>
        <taxon>Mollusca</taxon>
        <taxon>Gastropoda</taxon>
        <taxon>Heterobranchia</taxon>
        <taxon>Euthyneura</taxon>
        <taxon>Panpulmonata</taxon>
        <taxon>Hygrophila</taxon>
        <taxon>Lymnaeoidea</taxon>
        <taxon>Planorbidae</taxon>
        <taxon>Biomphalaria</taxon>
    </lineage>
</organism>
<sequence>MVPLIGSSRRNRHEHIADEQAGPSDWFSASALEDEFVSRDLSLYDDHLSFLEIVAPTSASWRAAQGPIPPSVFGAASRKDDDGTSEPVKAKRKCGRPRNPIPRHKRESHINAEHRRRGKIQNGFRTLKSMVPKYEHASGRDSKADILFKAVDHCKVLKREMEEITSTMQSIQSEKEAIQKEIHNYQNMIPNIHEMTKTMDDRFDEYVEEQSHNGWAAWTLQQIVRPLFDSYKSRVTSTSLGDFLLSVNQWADSSLDVNNIRHLVVSSLQNFTRKTQLDSPVDIESERFATLSGVAHVPMQFSEGATQNLAFSNSVSHSSASPHTRSPHTLPSFSPQPPCAQSYSPHNPSTHSFSPHSPSANGYSPYAHTYSPENPSIQVCDSGLSSSAGIIDASSDITCFDGDHRDLASLSPRIGLQHSGELMPFPESETQSHLCHNINNNSIFADLNLSSEQSSSVNYIRSNDNNFDVWQQQEQQQYQNYSTYLEGDQHPHQFENDENDPTFYEMNKMQIPWSSSHFLTSDLEQAQALQTTEYNMFERDNKYDSPVSQEASPSVAQLDSAQMFSQRVRHIAESQRHKSASLSSTESDVGVLGMTSFSRQAAEVLQDQERYCPLTPSTDGCSSPVESSHLDSPFVKFDRFSHELPLQDVSREIRPHGKFSFGDHIFRTGLSNDHLPAPLPSYNDTFGPRENEYCKQKGSSVDGPCIKADTAPIKKLKHLETSSLLAELLGPPKFFKSNTARDAQKEIRSGFDSTGSSPTQQWPATDCLSEVNGRTLLRLPPTDNEMKRRPPLVINRNTQSNNAVHFTNSTPDVSDRFDNVRSVTNRNSINILDSLSKLRGTPEELSFEVAHQILLQSYGMTSDSCGKSHEGHKSCETFSRQRSSFFDPCSPAPEAVPVSHSSHPSDFACPISTTNTITSSRANSEKRTVSRKISFEDSYAYDNNLDRLEDSKKYCQWSCLDTPFENTKVDGLQALYCSPESASMRNEGHELKPVVNHV</sequence>
<evidence type="ECO:0000256" key="4">
    <source>
        <dbReference type="ARBA" id="ARBA00023163"/>
    </source>
</evidence>
<comment type="subcellular location">
    <subcellularLocation>
        <location evidence="1">Nucleus</location>
    </subcellularLocation>
</comment>
<dbReference type="Pfam" id="PF00010">
    <property type="entry name" value="HLH"/>
    <property type="match status" value="1"/>
</dbReference>
<protein>
    <submittedName>
        <fullName evidence="10 11">Uncharacterized protein LOC106073420 isoform X1</fullName>
    </submittedName>
</protein>
<keyword evidence="6" id="KW-0175">Coiled coil</keyword>
<dbReference type="PROSITE" id="PS50888">
    <property type="entry name" value="BHLH"/>
    <property type="match status" value="1"/>
</dbReference>
<evidence type="ECO:0000256" key="1">
    <source>
        <dbReference type="ARBA" id="ARBA00004123"/>
    </source>
</evidence>
<feature type="domain" description="BHLH" evidence="8">
    <location>
        <begin position="104"/>
        <end position="157"/>
    </location>
</feature>
<dbReference type="AlphaFoldDB" id="A0A9W3AKJ2"/>
<dbReference type="PANTHER" id="PTHR15741">
    <property type="entry name" value="BASIC HELIX-LOOP-HELIX ZIP TRANSCRIPTION FACTOR"/>
    <property type="match status" value="1"/>
</dbReference>
<dbReference type="OrthoDB" id="6022628at2759"/>
<dbReference type="GO" id="GO:0005634">
    <property type="term" value="C:nucleus"/>
    <property type="evidence" value="ECO:0007669"/>
    <property type="project" value="UniProtKB-SubCell"/>
</dbReference>
<dbReference type="KEGG" id="bgt:106073420"/>
<keyword evidence="4" id="KW-0804">Transcription</keyword>
<evidence type="ECO:0000256" key="5">
    <source>
        <dbReference type="ARBA" id="ARBA00023242"/>
    </source>
</evidence>
<accession>A0A9W3AKJ2</accession>
<feature type="compositionally biased region" description="Basic residues" evidence="7">
    <location>
        <begin position="90"/>
        <end position="107"/>
    </location>
</feature>
<dbReference type="InterPro" id="IPR011598">
    <property type="entry name" value="bHLH_dom"/>
</dbReference>
<dbReference type="RefSeq" id="XP_055887828.1">
    <property type="nucleotide sequence ID" value="XM_056031853.1"/>
</dbReference>
<reference evidence="10 11" key="1">
    <citation type="submission" date="2025-04" db="UniProtKB">
        <authorList>
            <consortium name="RefSeq"/>
        </authorList>
    </citation>
    <scope>IDENTIFICATION</scope>
</reference>
<feature type="compositionally biased region" description="Low complexity" evidence="7">
    <location>
        <begin position="344"/>
        <end position="359"/>
    </location>
</feature>
<evidence type="ECO:0000313" key="11">
    <source>
        <dbReference type="RefSeq" id="XP_055887827.1"/>
    </source>
</evidence>
<feature type="coiled-coil region" evidence="6">
    <location>
        <begin position="154"/>
        <end position="188"/>
    </location>
</feature>
<dbReference type="SUPFAM" id="SSF47459">
    <property type="entry name" value="HLH, helix-loop-helix DNA-binding domain"/>
    <property type="match status" value="1"/>
</dbReference>
<dbReference type="RefSeq" id="XP_055887829.1">
    <property type="nucleotide sequence ID" value="XM_056031854.1"/>
</dbReference>
<dbReference type="InterPro" id="IPR052207">
    <property type="entry name" value="Max-like/E-box_TFs"/>
</dbReference>
<evidence type="ECO:0000256" key="6">
    <source>
        <dbReference type="SAM" id="Coils"/>
    </source>
</evidence>
<proteinExistence type="predicted"/>
<name>A0A9W3AKJ2_BIOGL</name>
<dbReference type="GO" id="GO:0046983">
    <property type="term" value="F:protein dimerization activity"/>
    <property type="evidence" value="ECO:0007669"/>
    <property type="project" value="InterPro"/>
</dbReference>
<dbReference type="GeneID" id="106073420"/>
<evidence type="ECO:0000313" key="10">
    <source>
        <dbReference type="RefSeq" id="XP_013089412.2"/>
    </source>
</evidence>
<evidence type="ECO:0000313" key="9">
    <source>
        <dbReference type="Proteomes" id="UP001165740"/>
    </source>
</evidence>
<dbReference type="RefSeq" id="XP_013089412.2">
    <property type="nucleotide sequence ID" value="XM_013233958.2"/>
</dbReference>
<dbReference type="CDD" id="cd11405">
    <property type="entry name" value="bHLHzip_MLXIP_like"/>
    <property type="match status" value="1"/>
</dbReference>
<keyword evidence="2" id="KW-0805">Transcription regulation</keyword>
<dbReference type="Gene3D" id="4.10.280.10">
    <property type="entry name" value="Helix-loop-helix DNA-binding domain"/>
    <property type="match status" value="1"/>
</dbReference>
<evidence type="ECO:0000256" key="3">
    <source>
        <dbReference type="ARBA" id="ARBA00023125"/>
    </source>
</evidence>
<keyword evidence="9" id="KW-1185">Reference proteome</keyword>
<dbReference type="Proteomes" id="UP001165740">
    <property type="component" value="Chromosome 6"/>
</dbReference>
<evidence type="ECO:0000256" key="2">
    <source>
        <dbReference type="ARBA" id="ARBA00023015"/>
    </source>
</evidence>
<dbReference type="RefSeq" id="XP_055887827.1">
    <property type="nucleotide sequence ID" value="XM_056031852.1"/>
</dbReference>
<feature type="compositionally biased region" description="Low complexity" evidence="7">
    <location>
        <begin position="313"/>
        <end position="328"/>
    </location>
</feature>
<dbReference type="GO" id="GO:0000978">
    <property type="term" value="F:RNA polymerase II cis-regulatory region sequence-specific DNA binding"/>
    <property type="evidence" value="ECO:0007669"/>
    <property type="project" value="TreeGrafter"/>
</dbReference>